<gene>
    <name evidence="3" type="ORF">DW701_09235</name>
    <name evidence="4" type="ORF">EAJ03_09800</name>
    <name evidence="1" type="ORF">F2Z23_10390</name>
    <name evidence="2" type="ORF">INE88_02154</name>
    <name evidence="5" type="ORF">NCTC11155_03055</name>
</gene>
<name>A0A380ZB08_9BACE</name>
<dbReference type="AlphaFoldDB" id="A0A380ZB08"/>
<evidence type="ECO:0000313" key="1">
    <source>
        <dbReference type="EMBL" id="KAA5273732.1"/>
    </source>
</evidence>
<dbReference type="GeneID" id="93069793"/>
<evidence type="ECO:0000313" key="9">
    <source>
        <dbReference type="Proteomes" id="UP000335496"/>
    </source>
</evidence>
<dbReference type="RefSeq" id="WP_004293444.1">
    <property type="nucleotide sequence ID" value="NZ_CABKNQ010000019.1"/>
</dbReference>
<reference evidence="4 8" key="4">
    <citation type="journal article" date="2019" name="Science, e1252229">
        <title>Invertible promoters mediate bacterial phase variation, antibiotic resistance, and host adaptation in the gut.</title>
        <authorList>
            <person name="Jiang X."/>
            <person name="Hall A.B."/>
            <person name="Arthur T.D."/>
            <person name="Plichta D.R."/>
            <person name="Covington C.T."/>
            <person name="Poyet M."/>
            <person name="Crothers J."/>
            <person name="Moses P.L."/>
            <person name="Tolonen A.C."/>
            <person name="Vlamakis H."/>
            <person name="Alm E.J."/>
            <person name="Xavier R.J."/>
        </authorList>
    </citation>
    <scope>NUCLEOTIDE SEQUENCE [LARGE SCALE GENOMIC DNA]</scope>
    <source>
        <strain evidence="4">Bj_0095</strain>
        <strain evidence="8">bj_0095</strain>
    </source>
</reference>
<dbReference type="Proteomes" id="UP000335496">
    <property type="component" value="Unassembled WGS sequence"/>
</dbReference>
<keyword evidence="9" id="KW-1185">Reference proteome</keyword>
<evidence type="ECO:0000313" key="4">
    <source>
        <dbReference type="EMBL" id="RYT73689.1"/>
    </source>
</evidence>
<reference evidence="2" key="5">
    <citation type="journal article" date="2021" name="PLoS Genet.">
        <title>Mobile Type VI secretion system loci of the gut Bacteroidales display extensive intra-ecosystem transfer, multi-species spread and geographical clustering.</title>
        <authorList>
            <person name="Garcia-Bayona L."/>
            <person name="Coyne M.J."/>
            <person name="Comstock L.E."/>
        </authorList>
    </citation>
    <scope>NUCLEOTIDE SEQUENCE</scope>
    <source>
        <strain evidence="2">CL11T00C20</strain>
    </source>
</reference>
<evidence type="ECO:0000313" key="3">
    <source>
        <dbReference type="EMBL" id="RHF08766.1"/>
    </source>
</evidence>
<proteinExistence type="predicted"/>
<evidence type="ECO:0000313" key="6">
    <source>
        <dbReference type="Proteomes" id="UP000254424"/>
    </source>
</evidence>
<dbReference type="KEGG" id="beg:INE88_02154"/>
<evidence type="ECO:0000313" key="7">
    <source>
        <dbReference type="Proteomes" id="UP000283538"/>
    </source>
</evidence>
<evidence type="ECO:0000313" key="5">
    <source>
        <dbReference type="EMBL" id="SUV43650.1"/>
    </source>
</evidence>
<dbReference type="Proteomes" id="UP000254424">
    <property type="component" value="Unassembled WGS sequence"/>
</dbReference>
<evidence type="ECO:0000313" key="2">
    <source>
        <dbReference type="EMBL" id="QUT45333.1"/>
    </source>
</evidence>
<reference evidence="5 6" key="1">
    <citation type="submission" date="2018-06" db="EMBL/GenBank/DDBJ databases">
        <authorList>
            <consortium name="Pathogen Informatics"/>
            <person name="Doyle S."/>
        </authorList>
    </citation>
    <scope>NUCLEOTIDE SEQUENCE [LARGE SCALE GENOMIC DNA]</scope>
    <source>
        <strain evidence="5 6">NCTC11155</strain>
    </source>
</reference>
<accession>A0A380ZB08</accession>
<evidence type="ECO:0000313" key="8">
    <source>
        <dbReference type="Proteomes" id="UP000291917"/>
    </source>
</evidence>
<dbReference type="EMBL" id="RCXL01000013">
    <property type="protein sequence ID" value="RYT73689.1"/>
    <property type="molecule type" value="Genomic_DNA"/>
</dbReference>
<dbReference type="STRING" id="483216.BACEGG_00637"/>
<dbReference type="EMBL" id="QSLA01000009">
    <property type="protein sequence ID" value="RHF08766.1"/>
    <property type="molecule type" value="Genomic_DNA"/>
</dbReference>
<dbReference type="EMBL" id="CP072227">
    <property type="protein sequence ID" value="QUT45333.1"/>
    <property type="molecule type" value="Genomic_DNA"/>
</dbReference>
<dbReference type="EMBL" id="UFSX01000002">
    <property type="protein sequence ID" value="SUV43650.1"/>
    <property type="molecule type" value="Genomic_DNA"/>
</dbReference>
<dbReference type="Proteomes" id="UP000291917">
    <property type="component" value="Unassembled WGS sequence"/>
</dbReference>
<dbReference type="Proteomes" id="UP000679226">
    <property type="component" value="Chromosome"/>
</dbReference>
<dbReference type="Proteomes" id="UP000283538">
    <property type="component" value="Unassembled WGS sequence"/>
</dbReference>
<dbReference type="EMBL" id="VVZX01000012">
    <property type="protein sequence ID" value="KAA5273732.1"/>
    <property type="molecule type" value="Genomic_DNA"/>
</dbReference>
<sequence>MVLGSVADLLTDDIFLEKILGNYPQPSIDIEQWLRNNYGDSLEEAFAAKTILEGLDREAPLMTKQEQLEVKEDIAYSLKLYDLHGR</sequence>
<reference evidence="3 7" key="2">
    <citation type="submission" date="2018-08" db="EMBL/GenBank/DDBJ databases">
        <title>A genome reference for cultivated species of the human gut microbiota.</title>
        <authorList>
            <person name="Zou Y."/>
            <person name="Xue W."/>
            <person name="Luo G."/>
        </authorList>
    </citation>
    <scope>NUCLEOTIDE SEQUENCE [LARGE SCALE GENOMIC DNA]</scope>
    <source>
        <strain evidence="3 7">AM26-26AC</strain>
    </source>
</reference>
<protein>
    <submittedName>
        <fullName evidence="5">Uncharacterized protein</fullName>
    </submittedName>
</protein>
<reference evidence="1 9" key="3">
    <citation type="journal article" date="2019" name="Nat. Med.">
        <title>A library of human gut bacterial isolates paired with longitudinal multiomics data enables mechanistic microbiome research.</title>
        <authorList>
            <person name="Poyet M."/>
            <person name="Groussin M."/>
            <person name="Gibbons S.M."/>
            <person name="Avila-Pacheco J."/>
            <person name="Jiang X."/>
            <person name="Kearney S.M."/>
            <person name="Perrotta A.R."/>
            <person name="Berdy B."/>
            <person name="Zhao S."/>
            <person name="Lieberman T.D."/>
            <person name="Swanson P.K."/>
            <person name="Smith M."/>
            <person name="Roesemann S."/>
            <person name="Alexander J.E."/>
            <person name="Rich S.A."/>
            <person name="Livny J."/>
            <person name="Vlamakis H."/>
            <person name="Clish C."/>
            <person name="Bullock K."/>
            <person name="Deik A."/>
            <person name="Scott J."/>
            <person name="Pierce K.A."/>
            <person name="Xavier R.J."/>
            <person name="Alm E.J."/>
        </authorList>
    </citation>
    <scope>NUCLEOTIDE SEQUENCE [LARGE SCALE GENOMIC DNA]</scope>
    <source>
        <strain evidence="1 9">BIOML-A1</strain>
    </source>
</reference>
<organism evidence="5 6">
    <name type="scientific">Bacteroides eggerthii</name>
    <dbReference type="NCBI Taxonomy" id="28111"/>
    <lineage>
        <taxon>Bacteria</taxon>
        <taxon>Pseudomonadati</taxon>
        <taxon>Bacteroidota</taxon>
        <taxon>Bacteroidia</taxon>
        <taxon>Bacteroidales</taxon>
        <taxon>Bacteroidaceae</taxon>
        <taxon>Bacteroides</taxon>
    </lineage>
</organism>